<accession>A0AAV3P6M6</accession>
<feature type="compositionally biased region" description="Basic and acidic residues" evidence="4">
    <location>
        <begin position="266"/>
        <end position="275"/>
    </location>
</feature>
<feature type="region of interest" description="Disordered" evidence="4">
    <location>
        <begin position="592"/>
        <end position="617"/>
    </location>
</feature>
<feature type="compositionally biased region" description="Polar residues" evidence="4">
    <location>
        <begin position="355"/>
        <end position="370"/>
    </location>
</feature>
<feature type="compositionally biased region" description="Polar residues" evidence="4">
    <location>
        <begin position="381"/>
        <end position="391"/>
    </location>
</feature>
<evidence type="ECO:0000313" key="6">
    <source>
        <dbReference type="EMBL" id="GAA0146762.1"/>
    </source>
</evidence>
<keyword evidence="1" id="KW-0813">Transport</keyword>
<evidence type="ECO:0000256" key="4">
    <source>
        <dbReference type="SAM" id="MobiDB-lite"/>
    </source>
</evidence>
<feature type="compositionally biased region" description="Basic and acidic residues" evidence="4">
    <location>
        <begin position="602"/>
        <end position="612"/>
    </location>
</feature>
<feature type="domain" description="Agenet" evidence="5">
    <location>
        <begin position="8"/>
        <end position="90"/>
    </location>
</feature>
<feature type="region of interest" description="Disordered" evidence="4">
    <location>
        <begin position="332"/>
        <end position="403"/>
    </location>
</feature>
<organism evidence="6 7">
    <name type="scientific">Lithospermum erythrorhizon</name>
    <name type="common">Purple gromwell</name>
    <name type="synonym">Lithospermum officinale var. erythrorhizon</name>
    <dbReference type="NCBI Taxonomy" id="34254"/>
    <lineage>
        <taxon>Eukaryota</taxon>
        <taxon>Viridiplantae</taxon>
        <taxon>Streptophyta</taxon>
        <taxon>Embryophyta</taxon>
        <taxon>Tracheophyta</taxon>
        <taxon>Spermatophyta</taxon>
        <taxon>Magnoliopsida</taxon>
        <taxon>eudicotyledons</taxon>
        <taxon>Gunneridae</taxon>
        <taxon>Pentapetalae</taxon>
        <taxon>asterids</taxon>
        <taxon>lamiids</taxon>
        <taxon>Boraginales</taxon>
        <taxon>Boraginaceae</taxon>
        <taxon>Boraginoideae</taxon>
        <taxon>Lithospermeae</taxon>
        <taxon>Lithospermum</taxon>
    </lineage>
</organism>
<proteinExistence type="predicted"/>
<dbReference type="InterPro" id="IPR008395">
    <property type="entry name" value="Agenet-like_dom"/>
</dbReference>
<dbReference type="AlphaFoldDB" id="A0AAV3P6M6"/>
<keyword evidence="7" id="KW-1185">Reference proteome</keyword>
<dbReference type="PANTHER" id="PTHR31917:SF147">
    <property type="entry name" value="AGENET DOMAIN-CONTAINING PROTEIN"/>
    <property type="match status" value="1"/>
</dbReference>
<dbReference type="SMART" id="SM00743">
    <property type="entry name" value="Agenet"/>
    <property type="match status" value="2"/>
</dbReference>
<dbReference type="CDD" id="cd20405">
    <property type="entry name" value="Tudor_Agenet_AtDUF_rpt1_3"/>
    <property type="match status" value="1"/>
</dbReference>
<feature type="region of interest" description="Disordered" evidence="4">
    <location>
        <begin position="186"/>
        <end position="234"/>
    </location>
</feature>
<dbReference type="InterPro" id="IPR007930">
    <property type="entry name" value="DUF724"/>
</dbReference>
<dbReference type="Proteomes" id="UP001454036">
    <property type="component" value="Unassembled WGS sequence"/>
</dbReference>
<reference evidence="6 7" key="1">
    <citation type="submission" date="2024-01" db="EMBL/GenBank/DDBJ databases">
        <title>The complete chloroplast genome sequence of Lithospermum erythrorhizon: insights into the phylogenetic relationship among Boraginaceae species and the maternal lineages of purple gromwells.</title>
        <authorList>
            <person name="Okada T."/>
            <person name="Watanabe K."/>
        </authorList>
    </citation>
    <scope>NUCLEOTIDE SEQUENCE [LARGE SCALE GENOMIC DNA]</scope>
</reference>
<dbReference type="PANTHER" id="PTHR31917">
    <property type="entry name" value="AGENET DOMAIN-CONTAINING PROTEIN-RELATED"/>
    <property type="match status" value="1"/>
</dbReference>
<protein>
    <recommendedName>
        <fullName evidence="5">Agenet domain-containing protein</fullName>
    </recommendedName>
</protein>
<dbReference type="InterPro" id="IPR014002">
    <property type="entry name" value="Agenet_dom_plant"/>
</dbReference>
<gene>
    <name evidence="6" type="ORF">LIER_06640</name>
</gene>
<feature type="domain" description="Agenet" evidence="5">
    <location>
        <begin position="93"/>
        <end position="150"/>
    </location>
</feature>
<feature type="coiled-coil region" evidence="3">
    <location>
        <begin position="768"/>
        <end position="861"/>
    </location>
</feature>
<sequence>MQKVEDGEFFKVGTQVEVTSSIIGFQNSWYKATIICPPESNNISNNKSKKSKNDCIWVEYDTVFDEFDPLKKFQEFTDTSLIRPLPPNHTKCTHFEKYDNVDAYYKEGWFGGVVVDVMNDGLEYLVAFLHPYEEFVFQKEKIRDHFEWGGGTWTKCYPSERVSVAFCTPNVGETVAASVLESTPAVVSPPELAPSPSKKLKQTTSGDAEGRPSSDQSDAVQSKDAPQKFLQPCPLTSRKGDIHCSGKRKAINGQNYSSFLTPNTEGFKKNGDSHSKSHAKGNRATEVVDLTNEPEKVIVEQATNIGETAVASLLESTPAVISPAEQIIKKLKQTTSGDAERRPSSDPKIVLQSKDVPQNFLQPCPMTSSKGDTHNGKTKASDCQNYSSFPIPNNEPSPPVSSRDQELEGILATPPQYSAGGTSTAAAVDKEQPLPPSLRFSLPTSVNEDYACSLRTFFSTRYPEIETRVLLERDRVNCPRIDKANNLKAYMIDAWIDEIKGLNKAFPVGLPCPAFSDEDVLLKAAAVLEKAKGASDPTKLPYAEMCEKASLFSRVSIKKPLPGVPTVPTVPGKCIPLFSRMRIKKPISKAPVATSVSSAQKEGIKKNDDSHSRSLAKGNPVTEVDDVISEPEKVIYEQGDCRSKAPVSCSEPASTECPKACPITSCSSLTSENSQSWPFTKKSGMWKVIESMEVFKKVPQMPHFSPLNELKEKSREILAINMMMKYSYEVERISAGSPDDRTSIQGTLKSLKELESHGFNTNPLQVHLNKLLVKMAEEEELKGNLEEVESGIRKCQDEKTELERKVTDLDGQIKSLAKQIKSFQKQSRAEKSVKEWKDLQLANLEAQRDIMTRKLHDFQVTKKLPFEW</sequence>
<evidence type="ECO:0000256" key="3">
    <source>
        <dbReference type="SAM" id="Coils"/>
    </source>
</evidence>
<keyword evidence="2" id="KW-0341">Growth regulation</keyword>
<dbReference type="Pfam" id="PF05641">
    <property type="entry name" value="Agenet"/>
    <property type="match status" value="1"/>
</dbReference>
<evidence type="ECO:0000256" key="1">
    <source>
        <dbReference type="ARBA" id="ARBA00022448"/>
    </source>
</evidence>
<evidence type="ECO:0000256" key="2">
    <source>
        <dbReference type="ARBA" id="ARBA00022604"/>
    </source>
</evidence>
<evidence type="ECO:0000313" key="7">
    <source>
        <dbReference type="Proteomes" id="UP001454036"/>
    </source>
</evidence>
<dbReference type="CDD" id="cd20406">
    <property type="entry name" value="Tudor_Agenet_AtDUF_rpt2_4"/>
    <property type="match status" value="1"/>
</dbReference>
<comment type="caution">
    <text evidence="6">The sequence shown here is derived from an EMBL/GenBank/DDBJ whole genome shotgun (WGS) entry which is preliminary data.</text>
</comment>
<evidence type="ECO:0000259" key="5">
    <source>
        <dbReference type="SMART" id="SM00743"/>
    </source>
</evidence>
<feature type="region of interest" description="Disordered" evidence="4">
    <location>
        <begin position="262"/>
        <end position="283"/>
    </location>
</feature>
<dbReference type="EMBL" id="BAABME010000980">
    <property type="protein sequence ID" value="GAA0146762.1"/>
    <property type="molecule type" value="Genomic_DNA"/>
</dbReference>
<dbReference type="Pfam" id="PF05266">
    <property type="entry name" value="DUF724"/>
    <property type="match status" value="1"/>
</dbReference>
<keyword evidence="3" id="KW-0175">Coiled coil</keyword>
<name>A0AAV3P6M6_LITER</name>